<proteinExistence type="predicted"/>
<dbReference type="CDD" id="cd00165">
    <property type="entry name" value="S4"/>
    <property type="match status" value="1"/>
</dbReference>
<evidence type="ECO:0000256" key="1">
    <source>
        <dbReference type="PROSITE-ProRule" id="PRU00182"/>
    </source>
</evidence>
<dbReference type="SUPFAM" id="SSF55174">
    <property type="entry name" value="Alpha-L RNA-binding motif"/>
    <property type="match status" value="1"/>
</dbReference>
<reference evidence="2 3" key="1">
    <citation type="submission" date="2014-07" db="EMBL/GenBank/DDBJ databases">
        <authorList>
            <person name="McCorrison J."/>
            <person name="Sanka R."/>
            <person name="Torralba M."/>
            <person name="Gillis M."/>
            <person name="Haft D.H."/>
            <person name="Methe B."/>
            <person name="Sutton G."/>
            <person name="Nelson K.E."/>
        </authorList>
    </citation>
    <scope>NUCLEOTIDE SEQUENCE [LARGE SCALE GENOMIC DNA]</scope>
    <source>
        <strain evidence="2 3">S7-1-13</strain>
    </source>
</reference>
<keyword evidence="1" id="KW-0694">RNA-binding</keyword>
<evidence type="ECO:0000313" key="3">
    <source>
        <dbReference type="Proteomes" id="UP000029579"/>
    </source>
</evidence>
<dbReference type="OrthoDB" id="9811532at2"/>
<dbReference type="Gene3D" id="3.10.290.10">
    <property type="entry name" value="RNA-binding S4 domain"/>
    <property type="match status" value="1"/>
</dbReference>
<dbReference type="eggNOG" id="COG2501">
    <property type="taxonomic scope" value="Bacteria"/>
</dbReference>
<dbReference type="InterPro" id="IPR036986">
    <property type="entry name" value="S4_RNA-bd_sf"/>
</dbReference>
<sequence>MEVIEFKTDEIRLKDLLKATDLLASGGLAKHIIREEGVLINDEPCYIAGKKLHPGDEIVFDGVKIIIK</sequence>
<dbReference type="PROSITE" id="PS50889">
    <property type="entry name" value="S4"/>
    <property type="match status" value="1"/>
</dbReference>
<comment type="caution">
    <text evidence="2">The sequence shown here is derived from an EMBL/GenBank/DDBJ whole genome shotgun (WGS) entry which is preliminary data.</text>
</comment>
<dbReference type="AlphaFoldDB" id="A0A095YFP4"/>
<gene>
    <name evidence="2" type="ORF">HMPREF1630_01025</name>
</gene>
<dbReference type="GO" id="GO:0003723">
    <property type="term" value="F:RNA binding"/>
    <property type="evidence" value="ECO:0007669"/>
    <property type="project" value="UniProtKB-KW"/>
</dbReference>
<dbReference type="Pfam" id="PF13275">
    <property type="entry name" value="S4_2"/>
    <property type="match status" value="1"/>
</dbReference>
<accession>A0A095YFP4</accession>
<dbReference type="Proteomes" id="UP000029579">
    <property type="component" value="Unassembled WGS sequence"/>
</dbReference>
<organism evidence="2 3">
    <name type="scientific">Anaerococcus lactolyticus S7-1-13</name>
    <dbReference type="NCBI Taxonomy" id="1284686"/>
    <lineage>
        <taxon>Bacteria</taxon>
        <taxon>Bacillati</taxon>
        <taxon>Bacillota</taxon>
        <taxon>Tissierellia</taxon>
        <taxon>Tissierellales</taxon>
        <taxon>Peptoniphilaceae</taxon>
        <taxon>Anaerococcus</taxon>
    </lineage>
</organism>
<evidence type="ECO:0000313" key="2">
    <source>
        <dbReference type="EMBL" id="KGF05342.1"/>
    </source>
</evidence>
<name>A0A095YFP4_9FIRM</name>
<dbReference type="EMBL" id="JRMW01000016">
    <property type="protein sequence ID" value="KGF05342.1"/>
    <property type="molecule type" value="Genomic_DNA"/>
</dbReference>
<dbReference type="RefSeq" id="WP_004827233.1">
    <property type="nucleotide sequence ID" value="NZ_JRMW01000016.1"/>
</dbReference>
<protein>
    <submittedName>
        <fullName evidence="2">Uncharacterized protein</fullName>
    </submittedName>
</protein>